<protein>
    <submittedName>
        <fullName evidence="1">Uncharacterized protein</fullName>
    </submittedName>
</protein>
<organism evidence="1">
    <name type="scientific">Pithovirus LCPAC103</name>
    <dbReference type="NCBI Taxonomy" id="2506588"/>
    <lineage>
        <taxon>Viruses</taxon>
        <taxon>Pithoviruses</taxon>
    </lineage>
</organism>
<name>A0A481Z3L6_9VIRU</name>
<gene>
    <name evidence="1" type="ORF">LCPAC103_01250</name>
</gene>
<sequence>MYPIVHKLLGPEVKISYDTLSLNELTPSIGEDPVTDKHYLYLKLSNGGKRVTDLTESESKLLEQAINKITSEPDKRCLVFGANTLIFDNQGHRISSIWIRSMLGYVDLPFEYDAILDNNGFLVKLPDELDNFMLVYLELAQTIISLVKQMYHEGYVVTTAELAEKWQLELVTGTIELYRPTWSDTRIAPNLNIFLQRAFKGLFQIKVGKNKITRHQIVTKLGTSEAGFRGSFEGDYLRLEVSNLTEVRHILTIVNISVQLAEGRILLLAYRASVWGSVYTRAAAELFPESTIVIYMADHKRIFSCLRPLTEPIIDELSELRATADSIINELVAKHGEAYTALQWIENNW</sequence>
<evidence type="ECO:0000313" key="1">
    <source>
        <dbReference type="EMBL" id="QBK90444.1"/>
    </source>
</evidence>
<dbReference type="EMBL" id="MK500485">
    <property type="protein sequence ID" value="QBK90444.1"/>
    <property type="molecule type" value="Genomic_DNA"/>
</dbReference>
<accession>A0A481Z3L6</accession>
<proteinExistence type="predicted"/>
<reference evidence="1" key="1">
    <citation type="journal article" date="2019" name="MBio">
        <title>Virus Genomes from Deep Sea Sediments Expand the Ocean Megavirome and Support Independent Origins of Viral Gigantism.</title>
        <authorList>
            <person name="Backstrom D."/>
            <person name="Yutin N."/>
            <person name="Jorgensen S.L."/>
            <person name="Dharamshi J."/>
            <person name="Homa F."/>
            <person name="Zaremba-Niedwiedzka K."/>
            <person name="Spang A."/>
            <person name="Wolf Y.I."/>
            <person name="Koonin E.V."/>
            <person name="Ettema T.J."/>
        </authorList>
    </citation>
    <scope>NUCLEOTIDE SEQUENCE</scope>
</reference>